<comment type="caution">
    <text evidence="2">The sequence shown here is derived from an EMBL/GenBank/DDBJ whole genome shotgun (WGS) entry which is preliminary data.</text>
</comment>
<evidence type="ECO:0000313" key="2">
    <source>
        <dbReference type="EMBL" id="KAJ1217036.1"/>
    </source>
</evidence>
<sequence length="78" mass="8434">MRPHHSSATNAQVTNQVPDKAGKRSVIVGAAEITVHRQEDLASSESYGKRSRQSNSDDMAQDSSDLPDVTPQTAEDLI</sequence>
<protein>
    <submittedName>
        <fullName evidence="2">Uncharacterized protein</fullName>
    </submittedName>
</protein>
<dbReference type="EMBL" id="JANPWB010000001">
    <property type="protein sequence ID" value="KAJ1217036.1"/>
    <property type="molecule type" value="Genomic_DNA"/>
</dbReference>
<reference evidence="2" key="1">
    <citation type="journal article" date="2022" name="bioRxiv">
        <title>Sequencing and chromosome-scale assembly of the giantPleurodeles waltlgenome.</title>
        <authorList>
            <person name="Brown T."/>
            <person name="Elewa A."/>
            <person name="Iarovenko S."/>
            <person name="Subramanian E."/>
            <person name="Araus A.J."/>
            <person name="Petzold A."/>
            <person name="Susuki M."/>
            <person name="Suzuki K.-i.T."/>
            <person name="Hayashi T."/>
            <person name="Toyoda A."/>
            <person name="Oliveira C."/>
            <person name="Osipova E."/>
            <person name="Leigh N.D."/>
            <person name="Simon A."/>
            <person name="Yun M.H."/>
        </authorList>
    </citation>
    <scope>NUCLEOTIDE SEQUENCE</scope>
    <source>
        <strain evidence="2">20211129_DDA</strain>
        <tissue evidence="2">Liver</tissue>
    </source>
</reference>
<keyword evidence="3" id="KW-1185">Reference proteome</keyword>
<organism evidence="2 3">
    <name type="scientific">Pleurodeles waltl</name>
    <name type="common">Iberian ribbed newt</name>
    <dbReference type="NCBI Taxonomy" id="8319"/>
    <lineage>
        <taxon>Eukaryota</taxon>
        <taxon>Metazoa</taxon>
        <taxon>Chordata</taxon>
        <taxon>Craniata</taxon>
        <taxon>Vertebrata</taxon>
        <taxon>Euteleostomi</taxon>
        <taxon>Amphibia</taxon>
        <taxon>Batrachia</taxon>
        <taxon>Caudata</taxon>
        <taxon>Salamandroidea</taxon>
        <taxon>Salamandridae</taxon>
        <taxon>Pleurodelinae</taxon>
        <taxon>Pleurodeles</taxon>
    </lineage>
</organism>
<evidence type="ECO:0000256" key="1">
    <source>
        <dbReference type="SAM" id="MobiDB-lite"/>
    </source>
</evidence>
<feature type="compositionally biased region" description="Polar residues" evidence="1">
    <location>
        <begin position="1"/>
        <end position="17"/>
    </location>
</feature>
<evidence type="ECO:0000313" key="3">
    <source>
        <dbReference type="Proteomes" id="UP001066276"/>
    </source>
</evidence>
<feature type="compositionally biased region" description="Polar residues" evidence="1">
    <location>
        <begin position="53"/>
        <end position="64"/>
    </location>
</feature>
<dbReference type="AlphaFoldDB" id="A0AAV7WWD7"/>
<dbReference type="Proteomes" id="UP001066276">
    <property type="component" value="Chromosome 1_1"/>
</dbReference>
<accession>A0AAV7WWD7</accession>
<name>A0AAV7WWD7_PLEWA</name>
<proteinExistence type="predicted"/>
<gene>
    <name evidence="2" type="ORF">NDU88_004632</name>
</gene>
<feature type="region of interest" description="Disordered" evidence="1">
    <location>
        <begin position="1"/>
        <end position="78"/>
    </location>
</feature>